<feature type="region of interest" description="Disordered" evidence="1">
    <location>
        <begin position="1"/>
        <end position="35"/>
    </location>
</feature>
<dbReference type="Proteomes" id="UP000320461">
    <property type="component" value="Unassembled WGS sequence"/>
</dbReference>
<organism evidence="2 3">
    <name type="scientific">Cellulomonas gelida</name>
    <dbReference type="NCBI Taxonomy" id="1712"/>
    <lineage>
        <taxon>Bacteria</taxon>
        <taxon>Bacillati</taxon>
        <taxon>Actinomycetota</taxon>
        <taxon>Actinomycetes</taxon>
        <taxon>Micrococcales</taxon>
        <taxon>Cellulomonadaceae</taxon>
        <taxon>Cellulomonas</taxon>
    </lineage>
</organism>
<name>A0A4Y3KNV9_9CELL</name>
<comment type="caution">
    <text evidence="2">The sequence shown here is derived from an EMBL/GenBank/DDBJ whole genome shotgun (WGS) entry which is preliminary data.</text>
</comment>
<gene>
    <name evidence="2" type="ORF">CGE01nite_20860</name>
</gene>
<sequence length="125" mass="13160">MTASAPRCTGPALDSESAGPVACKGSLRSARPRGGAIDDEVGRLAERVAAAADAWLRDPQDAGVYRRLVDAVLAWRTVTRAQLDLVDPSPGATTVAERHADPQMVRGALADVVDELRRRSTGPDS</sequence>
<keyword evidence="3" id="KW-1185">Reference proteome</keyword>
<evidence type="ECO:0000313" key="3">
    <source>
        <dbReference type="Proteomes" id="UP000320461"/>
    </source>
</evidence>
<dbReference type="EMBL" id="BJLQ01000021">
    <property type="protein sequence ID" value="GEA84835.1"/>
    <property type="molecule type" value="Genomic_DNA"/>
</dbReference>
<evidence type="ECO:0000313" key="2">
    <source>
        <dbReference type="EMBL" id="GEA84835.1"/>
    </source>
</evidence>
<protein>
    <submittedName>
        <fullName evidence="2">Uncharacterized protein</fullName>
    </submittedName>
</protein>
<evidence type="ECO:0000256" key="1">
    <source>
        <dbReference type="SAM" id="MobiDB-lite"/>
    </source>
</evidence>
<reference evidence="2 3" key="1">
    <citation type="submission" date="2019-06" db="EMBL/GenBank/DDBJ databases">
        <title>Whole genome shotgun sequence of Cellulomonas gelida NBRC 3748.</title>
        <authorList>
            <person name="Hosoyama A."/>
            <person name="Uohara A."/>
            <person name="Ohji S."/>
            <person name="Ichikawa N."/>
        </authorList>
    </citation>
    <scope>NUCLEOTIDE SEQUENCE [LARGE SCALE GENOMIC DNA]</scope>
    <source>
        <strain evidence="2 3">NBRC 3748</strain>
    </source>
</reference>
<dbReference type="AlphaFoldDB" id="A0A4Y3KNV9"/>
<proteinExistence type="predicted"/>
<accession>A0A4Y3KNV9</accession>